<accession>A0A432MJD6</accession>
<dbReference type="EMBL" id="RYZH01000022">
    <property type="protein sequence ID" value="RUL87340.1"/>
    <property type="molecule type" value="Genomic_DNA"/>
</dbReference>
<proteinExistence type="predicted"/>
<evidence type="ECO:0000313" key="1">
    <source>
        <dbReference type="EMBL" id="RUL87340.1"/>
    </source>
</evidence>
<evidence type="ECO:0000313" key="2">
    <source>
        <dbReference type="Proteomes" id="UP000280296"/>
    </source>
</evidence>
<keyword evidence="2" id="KW-1185">Reference proteome</keyword>
<organism evidence="1 2">
    <name type="scientific">Tautonia sociabilis</name>
    <dbReference type="NCBI Taxonomy" id="2080755"/>
    <lineage>
        <taxon>Bacteria</taxon>
        <taxon>Pseudomonadati</taxon>
        <taxon>Planctomycetota</taxon>
        <taxon>Planctomycetia</taxon>
        <taxon>Isosphaerales</taxon>
        <taxon>Isosphaeraceae</taxon>
        <taxon>Tautonia</taxon>
    </lineage>
</organism>
<dbReference type="SUPFAM" id="SSF51604">
    <property type="entry name" value="Enolase C-terminal domain-like"/>
    <property type="match status" value="1"/>
</dbReference>
<name>A0A432MJD6_9BACT</name>
<reference evidence="1 2" key="2">
    <citation type="submission" date="2019-01" db="EMBL/GenBank/DDBJ databases">
        <title>Tautonia sociabilis, a novel thermotolerant planctomycete of Isosphaeraceae family, isolated from a 4000 m deep subterranean habitat.</title>
        <authorList>
            <person name="Kovaleva O.L."/>
            <person name="Elcheninov A.G."/>
            <person name="Van Heerden E."/>
            <person name="Toshchakov S.V."/>
            <person name="Novikov A."/>
            <person name="Bonch-Osmolovskaya E.A."/>
            <person name="Kublanov I.V."/>
        </authorList>
    </citation>
    <scope>NUCLEOTIDE SEQUENCE [LARGE SCALE GENOMIC DNA]</scope>
    <source>
        <strain evidence="1 2">GM2012</strain>
    </source>
</reference>
<dbReference type="Proteomes" id="UP000280296">
    <property type="component" value="Unassembled WGS sequence"/>
</dbReference>
<dbReference type="RefSeq" id="WP_126725704.1">
    <property type="nucleotide sequence ID" value="NZ_RYZH01000022.1"/>
</dbReference>
<gene>
    <name evidence="1" type="ORF">TsocGM_12460</name>
</gene>
<protein>
    <submittedName>
        <fullName evidence="1">Mandelate racemase</fullName>
    </submittedName>
</protein>
<dbReference type="AlphaFoldDB" id="A0A432MJD6"/>
<comment type="caution">
    <text evidence="1">The sequence shown here is derived from an EMBL/GenBank/DDBJ whole genome shotgun (WGS) entry which is preliminary data.</text>
</comment>
<reference evidence="1 2" key="1">
    <citation type="submission" date="2018-12" db="EMBL/GenBank/DDBJ databases">
        <authorList>
            <person name="Toschakov S.V."/>
        </authorList>
    </citation>
    <scope>NUCLEOTIDE SEQUENCE [LARGE SCALE GENOMIC DNA]</scope>
    <source>
        <strain evidence="1 2">GM2012</strain>
    </source>
</reference>
<dbReference type="OrthoDB" id="7809546at2"/>
<sequence>MRYALKDSRLGLRNSTTRLPFRYGAATLSRCPQALLEVTIEVEGRPHRGWSGDCLPPGWFDKTPGRSYREQVADLIGSVAIARSAFAEIARKPIGFFDSWLEADRYSRTEGERRRFNPLLAGFGVSLVERAIMDALARAAGLGFSAAIRRDLFRIEPGKVHPELTGLRPADWLPDRPRESVLVRHTVGLLDPLTASEIAEEARVDDGLPQALEESIDRCGLRGFKIKLSGETDCDRDRLARIAAILDRLGERPAIVTLDGNEQFKDAWAVCSLFESLRSEPSLNRLLDRVVAIEQPLERSIALDSSHSEAIRALSAWRPVIIDESDGSSDAYPKALEVGYRGVSSKSCKGPVKSLLNAGVTWVRNDRGARTDLIMTGEDLCSVGVVPVQSDLCLVATLGLGHVERNGHYYHPGLSYLPEADRRAALAAHPDFYAEQGTIIGPAVRDGRFEIGSLRCAGFGFAVEPSFESYTSEEDWRFESLGLDDLPGPTG</sequence>
<dbReference type="Gene3D" id="3.20.20.120">
    <property type="entry name" value="Enolase-like C-terminal domain"/>
    <property type="match status" value="1"/>
</dbReference>
<dbReference type="InterPro" id="IPR036849">
    <property type="entry name" value="Enolase-like_C_sf"/>
</dbReference>